<evidence type="ECO:0000256" key="1">
    <source>
        <dbReference type="SAM" id="SignalP"/>
    </source>
</evidence>
<proteinExistence type="predicted"/>
<gene>
    <name evidence="2" type="ORF">MENT_LOCUS38940</name>
</gene>
<dbReference type="EMBL" id="CAJEWN010000588">
    <property type="protein sequence ID" value="CAD2186444.1"/>
    <property type="molecule type" value="Genomic_DNA"/>
</dbReference>
<dbReference type="Gene3D" id="3.40.50.1820">
    <property type="entry name" value="alpha/beta hydrolase"/>
    <property type="match status" value="1"/>
</dbReference>
<evidence type="ECO:0000313" key="2">
    <source>
        <dbReference type="EMBL" id="CAD2186444.1"/>
    </source>
</evidence>
<feature type="signal peptide" evidence="1">
    <location>
        <begin position="1"/>
        <end position="24"/>
    </location>
</feature>
<reference evidence="2 3" key="1">
    <citation type="submission" date="2020-08" db="EMBL/GenBank/DDBJ databases">
        <authorList>
            <person name="Koutsovoulos G."/>
            <person name="Danchin GJ E."/>
        </authorList>
    </citation>
    <scope>NUCLEOTIDE SEQUENCE [LARGE SCALE GENOMIC DNA]</scope>
</reference>
<dbReference type="OrthoDB" id="5786192at2759"/>
<dbReference type="Proteomes" id="UP000580250">
    <property type="component" value="Unassembled WGS sequence"/>
</dbReference>
<dbReference type="FunFam" id="3.40.50.1820:FF:000191">
    <property type="entry name" value="LIPaSe related"/>
    <property type="match status" value="1"/>
</dbReference>
<dbReference type="GO" id="GO:0016042">
    <property type="term" value="P:lipid catabolic process"/>
    <property type="evidence" value="ECO:0007669"/>
    <property type="project" value="InterPro"/>
</dbReference>
<sequence length="364" mass="40800">MNNFNLPLNFLILISLWLIGHSLAQIDPSILKTAKARGPFTWHFNEWLKSNNYGIYKFDSPDFGHQASFGGKKFHGEEIRKRPVIFIHGNSDGALSAGEEEWAQGWSATISHLLANGYSTSELYAVTYGDRNFTNILKRTVDCETLIRLRLFLESVLQYTGAQKVDIVSHSMGVTLARQIIQGRGIEDLSADEDLEQCYLGPSLRQKVHTFIGISGANYGICICSDEKLAETAPACSKKTGFWAGSGCPNTPIDECHLTSPTSSRSHCHSNGRYSATLKRLNMPTRPKDAHYVVSIWSDGDAVLGKTNFAWGRQTSLIPNSDHSAIYSNLSHYSIKWKTVEDQLNFFQMDRKVKKIIKRNKKCT</sequence>
<evidence type="ECO:0000313" key="3">
    <source>
        <dbReference type="Proteomes" id="UP000580250"/>
    </source>
</evidence>
<dbReference type="PANTHER" id="PTHR32015:SF1">
    <property type="entry name" value="LIPASE"/>
    <property type="match status" value="1"/>
</dbReference>
<name>A0A6V7WHI0_MELEN</name>
<dbReference type="GO" id="GO:0016298">
    <property type="term" value="F:lipase activity"/>
    <property type="evidence" value="ECO:0007669"/>
    <property type="project" value="TreeGrafter"/>
</dbReference>
<feature type="chain" id="PRO_5027783508" evidence="1">
    <location>
        <begin position="25"/>
        <end position="364"/>
    </location>
</feature>
<accession>A0A6V7WHI0</accession>
<dbReference type="PANTHER" id="PTHR32015">
    <property type="entry name" value="FASTING INDUCED LIPASE"/>
    <property type="match status" value="1"/>
</dbReference>
<dbReference type="InterPro" id="IPR029058">
    <property type="entry name" value="AB_hydrolase_fold"/>
</dbReference>
<dbReference type="Pfam" id="PF01674">
    <property type="entry name" value="Lipase_2"/>
    <property type="match status" value="1"/>
</dbReference>
<comment type="caution">
    <text evidence="2">The sequence shown here is derived from an EMBL/GenBank/DDBJ whole genome shotgun (WGS) entry which is preliminary data.</text>
</comment>
<dbReference type="AlphaFoldDB" id="A0A6V7WHI0"/>
<keyword evidence="1" id="KW-0732">Signal</keyword>
<protein>
    <submittedName>
        <fullName evidence="2">Uncharacterized protein</fullName>
    </submittedName>
</protein>
<dbReference type="InterPro" id="IPR002918">
    <property type="entry name" value="Lipase_EstA/Esterase_EstB"/>
</dbReference>
<organism evidence="2 3">
    <name type="scientific">Meloidogyne enterolobii</name>
    <name type="common">Root-knot nematode worm</name>
    <name type="synonym">Meloidogyne mayaguensis</name>
    <dbReference type="NCBI Taxonomy" id="390850"/>
    <lineage>
        <taxon>Eukaryota</taxon>
        <taxon>Metazoa</taxon>
        <taxon>Ecdysozoa</taxon>
        <taxon>Nematoda</taxon>
        <taxon>Chromadorea</taxon>
        <taxon>Rhabditida</taxon>
        <taxon>Tylenchina</taxon>
        <taxon>Tylenchomorpha</taxon>
        <taxon>Tylenchoidea</taxon>
        <taxon>Meloidogynidae</taxon>
        <taxon>Meloidogyninae</taxon>
        <taxon>Meloidogyne</taxon>
    </lineage>
</organism>
<dbReference type="SUPFAM" id="SSF53474">
    <property type="entry name" value="alpha/beta-Hydrolases"/>
    <property type="match status" value="1"/>
</dbReference>